<evidence type="ECO:0000256" key="1">
    <source>
        <dbReference type="SAM" id="MobiDB-lite"/>
    </source>
</evidence>
<name>A0AAD7ELM6_9AGAR</name>
<sequence>MSRYINTQTEKQLYLAQVKQLRDTFNKNYPEYVYRRRPNNTRKNSSASSNFVSAPSSDDAESNSSPDADVHPALPDRTSSSSTSRTPASSYDHRPYSSPYAPYSFGAGGGGSYGGGSGGYIQTQSYNMNENPHSQQLLSSAYYPPYDTNAQPLPSVPPSSASHLRSPSVGLRKAHSIPSMPSSLSPCLSHAQHHHHTHSGHPQTAPYSPPLSTRYSLYASASSRSSSHSHSSATSFSASPVPTSAYAADSPPAQYGDRYPASSTNSTSSSSRSGYSPASSEYSSSSSGVQLQPHREPVRCPEGADATESEYPRAR</sequence>
<dbReference type="EMBL" id="JARIHO010000029">
    <property type="protein sequence ID" value="KAJ7337532.1"/>
    <property type="molecule type" value="Genomic_DNA"/>
</dbReference>
<feature type="compositionally biased region" description="Low complexity" evidence="1">
    <location>
        <begin position="224"/>
        <end position="239"/>
    </location>
</feature>
<dbReference type="AlphaFoldDB" id="A0AAD7ELM6"/>
<accession>A0AAD7ELM6</accession>
<evidence type="ECO:0000313" key="3">
    <source>
        <dbReference type="Proteomes" id="UP001218218"/>
    </source>
</evidence>
<proteinExistence type="predicted"/>
<organism evidence="2 3">
    <name type="scientific">Mycena albidolilacea</name>
    <dbReference type="NCBI Taxonomy" id="1033008"/>
    <lineage>
        <taxon>Eukaryota</taxon>
        <taxon>Fungi</taxon>
        <taxon>Dikarya</taxon>
        <taxon>Basidiomycota</taxon>
        <taxon>Agaricomycotina</taxon>
        <taxon>Agaricomycetes</taxon>
        <taxon>Agaricomycetidae</taxon>
        <taxon>Agaricales</taxon>
        <taxon>Marasmiineae</taxon>
        <taxon>Mycenaceae</taxon>
        <taxon>Mycena</taxon>
    </lineage>
</organism>
<feature type="region of interest" description="Disordered" evidence="1">
    <location>
        <begin position="25"/>
        <end position="96"/>
    </location>
</feature>
<feature type="compositionally biased region" description="Low complexity" evidence="1">
    <location>
        <begin position="78"/>
        <end position="90"/>
    </location>
</feature>
<feature type="compositionally biased region" description="Low complexity" evidence="1">
    <location>
        <begin position="260"/>
        <end position="288"/>
    </location>
</feature>
<feature type="compositionally biased region" description="Low complexity" evidence="1">
    <location>
        <begin position="200"/>
        <end position="211"/>
    </location>
</feature>
<protein>
    <submittedName>
        <fullName evidence="2">Uncharacterized protein</fullName>
    </submittedName>
</protein>
<evidence type="ECO:0000313" key="2">
    <source>
        <dbReference type="EMBL" id="KAJ7337532.1"/>
    </source>
</evidence>
<feature type="region of interest" description="Disordered" evidence="1">
    <location>
        <begin position="224"/>
        <end position="315"/>
    </location>
</feature>
<reference evidence="2" key="1">
    <citation type="submission" date="2023-03" db="EMBL/GenBank/DDBJ databases">
        <title>Massive genome expansion in bonnet fungi (Mycena s.s.) driven by repeated elements and novel gene families across ecological guilds.</title>
        <authorList>
            <consortium name="Lawrence Berkeley National Laboratory"/>
            <person name="Harder C.B."/>
            <person name="Miyauchi S."/>
            <person name="Viragh M."/>
            <person name="Kuo A."/>
            <person name="Thoen E."/>
            <person name="Andreopoulos B."/>
            <person name="Lu D."/>
            <person name="Skrede I."/>
            <person name="Drula E."/>
            <person name="Henrissat B."/>
            <person name="Morin E."/>
            <person name="Kohler A."/>
            <person name="Barry K."/>
            <person name="LaButti K."/>
            <person name="Morin E."/>
            <person name="Salamov A."/>
            <person name="Lipzen A."/>
            <person name="Mereny Z."/>
            <person name="Hegedus B."/>
            <person name="Baldrian P."/>
            <person name="Stursova M."/>
            <person name="Weitz H."/>
            <person name="Taylor A."/>
            <person name="Grigoriev I.V."/>
            <person name="Nagy L.G."/>
            <person name="Martin F."/>
            <person name="Kauserud H."/>
        </authorList>
    </citation>
    <scope>NUCLEOTIDE SEQUENCE</scope>
    <source>
        <strain evidence="2">CBHHK002</strain>
    </source>
</reference>
<feature type="compositionally biased region" description="Polar residues" evidence="1">
    <location>
        <begin position="148"/>
        <end position="165"/>
    </location>
</feature>
<dbReference type="Proteomes" id="UP001218218">
    <property type="component" value="Unassembled WGS sequence"/>
</dbReference>
<keyword evidence="3" id="KW-1185">Reference proteome</keyword>
<gene>
    <name evidence="2" type="ORF">DFH08DRAFT_1014713</name>
</gene>
<feature type="region of interest" description="Disordered" evidence="1">
    <location>
        <begin position="140"/>
        <end position="211"/>
    </location>
</feature>
<feature type="compositionally biased region" description="Low complexity" evidence="1">
    <location>
        <begin position="176"/>
        <end position="190"/>
    </location>
</feature>
<feature type="compositionally biased region" description="Low complexity" evidence="1">
    <location>
        <begin position="44"/>
        <end position="57"/>
    </location>
</feature>
<comment type="caution">
    <text evidence="2">The sequence shown here is derived from an EMBL/GenBank/DDBJ whole genome shotgun (WGS) entry which is preliminary data.</text>
</comment>